<name>A0A813Q466_9BILA</name>
<dbReference type="EMBL" id="CAJNOL010000119">
    <property type="protein sequence ID" value="CAF0861488.1"/>
    <property type="molecule type" value="Genomic_DNA"/>
</dbReference>
<organism evidence="2 4">
    <name type="scientific">Rotaria sordida</name>
    <dbReference type="NCBI Taxonomy" id="392033"/>
    <lineage>
        <taxon>Eukaryota</taxon>
        <taxon>Metazoa</taxon>
        <taxon>Spiralia</taxon>
        <taxon>Gnathifera</taxon>
        <taxon>Rotifera</taxon>
        <taxon>Eurotatoria</taxon>
        <taxon>Bdelloidea</taxon>
        <taxon>Philodinida</taxon>
        <taxon>Philodinidae</taxon>
        <taxon>Rotaria</taxon>
    </lineage>
</organism>
<gene>
    <name evidence="3" type="ORF">JXQ802_LOCUS7212</name>
    <name evidence="2" type="ORF">PYM288_LOCUS2636</name>
</gene>
<feature type="region of interest" description="Disordered" evidence="1">
    <location>
        <begin position="1"/>
        <end position="29"/>
    </location>
</feature>
<comment type="caution">
    <text evidence="2">The sequence shown here is derived from an EMBL/GenBank/DDBJ whole genome shotgun (WGS) entry which is preliminary data.</text>
</comment>
<evidence type="ECO:0000313" key="5">
    <source>
        <dbReference type="Proteomes" id="UP000663870"/>
    </source>
</evidence>
<keyword evidence="5" id="KW-1185">Reference proteome</keyword>
<evidence type="ECO:0000313" key="3">
    <source>
        <dbReference type="EMBL" id="CAF0861488.1"/>
    </source>
</evidence>
<dbReference type="AlphaFoldDB" id="A0A813Q466"/>
<dbReference type="EMBL" id="CAJNOH010000018">
    <property type="protein sequence ID" value="CAF0761774.1"/>
    <property type="molecule type" value="Genomic_DNA"/>
</dbReference>
<dbReference type="SUPFAM" id="SSF47769">
    <property type="entry name" value="SAM/Pointed domain"/>
    <property type="match status" value="1"/>
</dbReference>
<accession>A0A813Q466</accession>
<reference evidence="2" key="1">
    <citation type="submission" date="2021-02" db="EMBL/GenBank/DDBJ databases">
        <authorList>
            <person name="Nowell W R."/>
        </authorList>
    </citation>
    <scope>NUCLEOTIDE SEQUENCE</scope>
</reference>
<dbReference type="InterPro" id="IPR013761">
    <property type="entry name" value="SAM/pointed_sf"/>
</dbReference>
<dbReference type="Proteomes" id="UP000663870">
    <property type="component" value="Unassembled WGS sequence"/>
</dbReference>
<protein>
    <recommendedName>
        <fullName evidence="6">SAM domain-containing protein</fullName>
    </recommendedName>
</protein>
<evidence type="ECO:0000313" key="4">
    <source>
        <dbReference type="Proteomes" id="UP000663854"/>
    </source>
</evidence>
<proteinExistence type="predicted"/>
<sequence>MFLKDQANESSKTPYEIGSSSPSSSESCSESAKDLITQLTVEHVKNWLRQTRFHHLAATWFTINVNGKELLQISKTGSLTNDTSMLSRYELIQFKDILNRFGFKLELE</sequence>
<feature type="compositionally biased region" description="Low complexity" evidence="1">
    <location>
        <begin position="19"/>
        <end position="29"/>
    </location>
</feature>
<evidence type="ECO:0008006" key="6">
    <source>
        <dbReference type="Google" id="ProtNLM"/>
    </source>
</evidence>
<evidence type="ECO:0000313" key="2">
    <source>
        <dbReference type="EMBL" id="CAF0761774.1"/>
    </source>
</evidence>
<evidence type="ECO:0000256" key="1">
    <source>
        <dbReference type="SAM" id="MobiDB-lite"/>
    </source>
</evidence>
<dbReference type="Proteomes" id="UP000663854">
    <property type="component" value="Unassembled WGS sequence"/>
</dbReference>